<dbReference type="Proteomes" id="UP001302321">
    <property type="component" value="Unassembled WGS sequence"/>
</dbReference>
<reference evidence="3" key="1">
    <citation type="journal article" date="2023" name="Mol. Phylogenet. Evol.">
        <title>Genome-scale phylogeny and comparative genomics of the fungal order Sordariales.</title>
        <authorList>
            <person name="Hensen N."/>
            <person name="Bonometti L."/>
            <person name="Westerberg I."/>
            <person name="Brannstrom I.O."/>
            <person name="Guillou S."/>
            <person name="Cros-Aarteil S."/>
            <person name="Calhoun S."/>
            <person name="Haridas S."/>
            <person name="Kuo A."/>
            <person name="Mondo S."/>
            <person name="Pangilinan J."/>
            <person name="Riley R."/>
            <person name="LaButti K."/>
            <person name="Andreopoulos B."/>
            <person name="Lipzen A."/>
            <person name="Chen C."/>
            <person name="Yan M."/>
            <person name="Daum C."/>
            <person name="Ng V."/>
            <person name="Clum A."/>
            <person name="Steindorff A."/>
            <person name="Ohm R.A."/>
            <person name="Martin F."/>
            <person name="Silar P."/>
            <person name="Natvig D.O."/>
            <person name="Lalanne C."/>
            <person name="Gautier V."/>
            <person name="Ament-Velasquez S.L."/>
            <person name="Kruys A."/>
            <person name="Hutchinson M.I."/>
            <person name="Powell A.J."/>
            <person name="Barry K."/>
            <person name="Miller A.N."/>
            <person name="Grigoriev I.V."/>
            <person name="Debuchy R."/>
            <person name="Gladieux P."/>
            <person name="Hiltunen Thoren M."/>
            <person name="Johannesson H."/>
        </authorList>
    </citation>
    <scope>NUCLEOTIDE SEQUENCE</scope>
    <source>
        <strain evidence="3">CBS 892.96</strain>
    </source>
</reference>
<evidence type="ECO:0000313" key="4">
    <source>
        <dbReference type="Proteomes" id="UP001302321"/>
    </source>
</evidence>
<gene>
    <name evidence="3" type="ORF">QBC36DRAFT_312547</name>
</gene>
<accession>A0AAN7A4A5</accession>
<sequence length="501" mass="55964">MAVFKSCKLPSCQRDQPLKADIPDYKPHSLKLPFLSLLFLFVCAIIGLLEHMIRTLPAEHNRTKIPQDFEYKPLPRRRYIKEDAVAVNTAPKKPPDPDPRPPSSHYANKESITTYVTWADSWYYEWGPHPTIASRTPLFPGEDPHGKCIYNYQGIVMTTNSSGCRALIGLGDRQPPSGWKRGTWIMEEIWFPKEGGCDENHGDWYSGWPSNQSSAFPEPVRPLPYPSFFESLMIPMGGCTWYDGVTPTTAKPQYTATVGPSNPWFSAVLHHYAAVDFPRAPDGRIIWPVVTTRADRNSAFQPIQKLTQLQAIRPDKGLCHTLGVYLESSIESTAPSVTAETTERSTQKTSEQTSEEVTKQPMEETPQNTHQGYTRETSSRRTSTETTHRLSQSSQIATDETAERTTTRLREMVTVIEAAIKETTRPSPANTNFTTDQPASQHISSKTNIESVMATSISRPSRFEPQSGEQNTGALATAPNHLEITEPDGVPPPSYSTARPT</sequence>
<dbReference type="AlphaFoldDB" id="A0AAN7A4A5"/>
<keyword evidence="2" id="KW-0472">Membrane</keyword>
<comment type="caution">
    <text evidence="3">The sequence shown here is derived from an EMBL/GenBank/DDBJ whole genome shotgun (WGS) entry which is preliminary data.</text>
</comment>
<feature type="region of interest" description="Disordered" evidence="1">
    <location>
        <begin position="425"/>
        <end position="501"/>
    </location>
</feature>
<feature type="transmembrane region" description="Helical" evidence="2">
    <location>
        <begin position="34"/>
        <end position="53"/>
    </location>
</feature>
<name>A0AAN7A4A5_9PEZI</name>
<protein>
    <submittedName>
        <fullName evidence="3">Uncharacterized protein</fullName>
    </submittedName>
</protein>
<evidence type="ECO:0000256" key="2">
    <source>
        <dbReference type="SAM" id="Phobius"/>
    </source>
</evidence>
<keyword evidence="2" id="KW-1133">Transmembrane helix</keyword>
<proteinExistence type="predicted"/>
<feature type="region of interest" description="Disordered" evidence="1">
    <location>
        <begin position="85"/>
        <end position="107"/>
    </location>
</feature>
<reference evidence="3" key="2">
    <citation type="submission" date="2023-05" db="EMBL/GenBank/DDBJ databases">
        <authorList>
            <consortium name="Lawrence Berkeley National Laboratory"/>
            <person name="Steindorff A."/>
            <person name="Hensen N."/>
            <person name="Bonometti L."/>
            <person name="Westerberg I."/>
            <person name="Brannstrom I.O."/>
            <person name="Guillou S."/>
            <person name="Cros-Aarteil S."/>
            <person name="Calhoun S."/>
            <person name="Haridas S."/>
            <person name="Kuo A."/>
            <person name="Mondo S."/>
            <person name="Pangilinan J."/>
            <person name="Riley R."/>
            <person name="Labutti K."/>
            <person name="Andreopoulos B."/>
            <person name="Lipzen A."/>
            <person name="Chen C."/>
            <person name="Yanf M."/>
            <person name="Daum C."/>
            <person name="Ng V."/>
            <person name="Clum A."/>
            <person name="Ohm R."/>
            <person name="Martin F."/>
            <person name="Silar P."/>
            <person name="Natvig D."/>
            <person name="Lalanne C."/>
            <person name="Gautier V."/>
            <person name="Ament-Velasquez S.L."/>
            <person name="Kruys A."/>
            <person name="Hutchinson M.I."/>
            <person name="Powell A.J."/>
            <person name="Barry K."/>
            <person name="Miller A.N."/>
            <person name="Grigoriev I.V."/>
            <person name="Debuchy R."/>
            <person name="Gladieux P."/>
            <person name="Thoren M.H."/>
            <person name="Johannesson H."/>
        </authorList>
    </citation>
    <scope>NUCLEOTIDE SEQUENCE</scope>
    <source>
        <strain evidence="3">CBS 892.96</strain>
    </source>
</reference>
<keyword evidence="2" id="KW-0812">Transmembrane</keyword>
<evidence type="ECO:0000256" key="1">
    <source>
        <dbReference type="SAM" id="MobiDB-lite"/>
    </source>
</evidence>
<feature type="compositionally biased region" description="Basic and acidic residues" evidence="1">
    <location>
        <begin position="377"/>
        <end position="388"/>
    </location>
</feature>
<keyword evidence="4" id="KW-1185">Reference proteome</keyword>
<dbReference type="EMBL" id="MU866259">
    <property type="protein sequence ID" value="KAK4174891.1"/>
    <property type="molecule type" value="Genomic_DNA"/>
</dbReference>
<evidence type="ECO:0000313" key="3">
    <source>
        <dbReference type="EMBL" id="KAK4174891.1"/>
    </source>
</evidence>
<feature type="non-terminal residue" evidence="3">
    <location>
        <position position="501"/>
    </location>
</feature>
<organism evidence="3 4">
    <name type="scientific">Triangularia setosa</name>
    <dbReference type="NCBI Taxonomy" id="2587417"/>
    <lineage>
        <taxon>Eukaryota</taxon>
        <taxon>Fungi</taxon>
        <taxon>Dikarya</taxon>
        <taxon>Ascomycota</taxon>
        <taxon>Pezizomycotina</taxon>
        <taxon>Sordariomycetes</taxon>
        <taxon>Sordariomycetidae</taxon>
        <taxon>Sordariales</taxon>
        <taxon>Podosporaceae</taxon>
        <taxon>Triangularia</taxon>
    </lineage>
</organism>
<feature type="region of interest" description="Disordered" evidence="1">
    <location>
        <begin position="332"/>
        <end position="406"/>
    </location>
</feature>
<feature type="compositionally biased region" description="Polar residues" evidence="1">
    <location>
        <begin position="425"/>
        <end position="459"/>
    </location>
</feature>